<comment type="similarity">
    <text evidence="2">Belongs to the ADIPOR family.</text>
</comment>
<feature type="transmembrane region" description="Helical" evidence="7">
    <location>
        <begin position="289"/>
        <end position="308"/>
    </location>
</feature>
<dbReference type="GO" id="GO:0038023">
    <property type="term" value="F:signaling receptor activity"/>
    <property type="evidence" value="ECO:0007669"/>
    <property type="project" value="TreeGrafter"/>
</dbReference>
<dbReference type="InterPro" id="IPR004254">
    <property type="entry name" value="AdipoR/HlyIII-related"/>
</dbReference>
<evidence type="ECO:0000256" key="1">
    <source>
        <dbReference type="ARBA" id="ARBA00004141"/>
    </source>
</evidence>
<dbReference type="PANTHER" id="PTHR20855:SF52">
    <property type="entry name" value="ADIPONECTIN RECEPTOR PROTEIN"/>
    <property type="match status" value="1"/>
</dbReference>
<reference evidence="8 9" key="1">
    <citation type="submission" date="2019-07" db="EMBL/GenBank/DDBJ databases">
        <authorList>
            <person name="Jastrzebski P J."/>
            <person name="Paukszto L."/>
            <person name="Jastrzebski P J."/>
        </authorList>
    </citation>
    <scope>NUCLEOTIDE SEQUENCE [LARGE SCALE GENOMIC DNA]</scope>
    <source>
        <strain evidence="8 9">WMS-il1</strain>
    </source>
</reference>
<feature type="transmembrane region" description="Helical" evidence="7">
    <location>
        <begin position="196"/>
        <end position="215"/>
    </location>
</feature>
<feature type="transmembrane region" description="Helical" evidence="7">
    <location>
        <begin position="161"/>
        <end position="184"/>
    </location>
</feature>
<feature type="binding site" evidence="6">
    <location>
        <position position="180"/>
    </location>
    <ligand>
        <name>Zn(2+)</name>
        <dbReference type="ChEBI" id="CHEBI:29105"/>
    </ligand>
</feature>
<evidence type="ECO:0000313" key="8">
    <source>
        <dbReference type="EMBL" id="VUZ45726.1"/>
    </source>
</evidence>
<evidence type="ECO:0000256" key="4">
    <source>
        <dbReference type="ARBA" id="ARBA00022989"/>
    </source>
</evidence>
<dbReference type="PANTHER" id="PTHR20855">
    <property type="entry name" value="ADIPOR/PROGESTIN RECEPTOR-RELATED"/>
    <property type="match status" value="1"/>
</dbReference>
<keyword evidence="4 7" id="KW-1133">Transmembrane helix</keyword>
<dbReference type="EMBL" id="CABIJS010000188">
    <property type="protein sequence ID" value="VUZ45726.1"/>
    <property type="molecule type" value="Genomic_DNA"/>
</dbReference>
<proteinExistence type="inferred from homology"/>
<keyword evidence="6" id="KW-0479">Metal-binding</keyword>
<keyword evidence="3 7" id="KW-0812">Transmembrane</keyword>
<comment type="subcellular location">
    <subcellularLocation>
        <location evidence="1">Membrane</location>
        <topology evidence="1">Multi-pass membrane protein</topology>
    </subcellularLocation>
</comment>
<keyword evidence="9" id="KW-1185">Reference proteome</keyword>
<evidence type="ECO:0000256" key="5">
    <source>
        <dbReference type="ARBA" id="ARBA00023136"/>
    </source>
</evidence>
<feature type="transmembrane region" description="Helical" evidence="7">
    <location>
        <begin position="328"/>
        <end position="344"/>
    </location>
</feature>
<name>A0A564YEU1_HYMDI</name>
<keyword evidence="6" id="KW-0862">Zinc</keyword>
<feature type="binding site" evidence="6">
    <location>
        <position position="326"/>
    </location>
    <ligand>
        <name>Zn(2+)</name>
        <dbReference type="ChEBI" id="CHEBI:29105"/>
    </ligand>
</feature>
<sequence>MSRPKRKPSKPLSAFHKMESEMEITEPLNEIEPHTKALKSVEDVDASKVGCTDSIFSYDFASLAQTMAHSAEEFVRQVWLRGWGLVQFTQLPQWMKDNDFIKGGHRPALNSYWGCAKSIFRIHTETGNIWTHLLGCILFIAIWTFFFAYTPESIQWQDKLVFSAFFIGAVVCLGFSCIFHTLSCHSPKVSRFANKLDYTGIAVLTIGSFVPYLYYTFYCDFAAMVGYLSLICVLGVVTICVSMLDAFSTPRFRPVRAGSFIGLGLSGVIPATHYSVVVGWKSAVYDGSLGWLIIMAVLYISGALLYALRIPERCLSGYCDIWFQSHQIFHVFVVAAALVHYYGVSMISDFRLSRGDCKPALPLNFTDVAFNT</sequence>
<dbReference type="GO" id="GO:0046872">
    <property type="term" value="F:metal ion binding"/>
    <property type="evidence" value="ECO:0007669"/>
    <property type="project" value="UniProtKB-KW"/>
</dbReference>
<evidence type="ECO:0000256" key="6">
    <source>
        <dbReference type="PIRSR" id="PIRSR604254-1"/>
    </source>
</evidence>
<gene>
    <name evidence="8" type="ORF">WMSIL1_LOCUS5740</name>
</gene>
<dbReference type="Pfam" id="PF03006">
    <property type="entry name" value="HlyIII"/>
    <property type="match status" value="1"/>
</dbReference>
<evidence type="ECO:0000313" key="9">
    <source>
        <dbReference type="Proteomes" id="UP000321570"/>
    </source>
</evidence>
<evidence type="ECO:0000256" key="7">
    <source>
        <dbReference type="SAM" id="Phobius"/>
    </source>
</evidence>
<dbReference type="GO" id="GO:0005886">
    <property type="term" value="C:plasma membrane"/>
    <property type="evidence" value="ECO:0007669"/>
    <property type="project" value="TreeGrafter"/>
</dbReference>
<keyword evidence="5 7" id="KW-0472">Membrane</keyword>
<feature type="binding site" evidence="6">
    <location>
        <position position="330"/>
    </location>
    <ligand>
        <name>Zn(2+)</name>
        <dbReference type="ChEBI" id="CHEBI:29105"/>
    </ligand>
</feature>
<protein>
    <submittedName>
        <fullName evidence="8">Uncharacterized protein</fullName>
    </submittedName>
</protein>
<feature type="transmembrane region" description="Helical" evidence="7">
    <location>
        <begin position="129"/>
        <end position="149"/>
    </location>
</feature>
<accession>A0A564YEU1</accession>
<organism evidence="8 9">
    <name type="scientific">Hymenolepis diminuta</name>
    <name type="common">Rat tapeworm</name>
    <dbReference type="NCBI Taxonomy" id="6216"/>
    <lineage>
        <taxon>Eukaryota</taxon>
        <taxon>Metazoa</taxon>
        <taxon>Spiralia</taxon>
        <taxon>Lophotrochozoa</taxon>
        <taxon>Platyhelminthes</taxon>
        <taxon>Cestoda</taxon>
        <taxon>Eucestoda</taxon>
        <taxon>Cyclophyllidea</taxon>
        <taxon>Hymenolepididae</taxon>
        <taxon>Hymenolepis</taxon>
    </lineage>
</organism>
<evidence type="ECO:0000256" key="2">
    <source>
        <dbReference type="ARBA" id="ARBA00007018"/>
    </source>
</evidence>
<dbReference type="GO" id="GO:0033211">
    <property type="term" value="P:adiponectin-activated signaling pathway"/>
    <property type="evidence" value="ECO:0007669"/>
    <property type="project" value="TreeGrafter"/>
</dbReference>
<feature type="transmembrane region" description="Helical" evidence="7">
    <location>
        <begin position="259"/>
        <end position="277"/>
    </location>
</feature>
<evidence type="ECO:0000256" key="3">
    <source>
        <dbReference type="ARBA" id="ARBA00022692"/>
    </source>
</evidence>
<dbReference type="AlphaFoldDB" id="A0A564YEU1"/>
<dbReference type="Proteomes" id="UP000321570">
    <property type="component" value="Unassembled WGS sequence"/>
</dbReference>
<feature type="transmembrane region" description="Helical" evidence="7">
    <location>
        <begin position="221"/>
        <end position="247"/>
    </location>
</feature>